<dbReference type="Pfam" id="PF02575">
    <property type="entry name" value="YbaB_DNA_bd"/>
    <property type="match status" value="1"/>
</dbReference>
<evidence type="ECO:0000313" key="2">
    <source>
        <dbReference type="EMBL" id="WUV50796.1"/>
    </source>
</evidence>
<protein>
    <submittedName>
        <fullName evidence="2">YbaB/EbfC family nucleoid-associated protein</fullName>
    </submittedName>
</protein>
<name>A0ABZ1Z9R6_9NOCA</name>
<evidence type="ECO:0000313" key="3">
    <source>
        <dbReference type="Proteomes" id="UP001432062"/>
    </source>
</evidence>
<dbReference type="SUPFAM" id="SSF82607">
    <property type="entry name" value="YbaB-like"/>
    <property type="match status" value="1"/>
</dbReference>
<dbReference type="RefSeq" id="WP_327095459.1">
    <property type="nucleotide sequence ID" value="NZ_CP109149.1"/>
</dbReference>
<dbReference type="Proteomes" id="UP001432062">
    <property type="component" value="Chromosome"/>
</dbReference>
<organism evidence="2 3">
    <name type="scientific">Nocardia vinacea</name>
    <dbReference type="NCBI Taxonomy" id="96468"/>
    <lineage>
        <taxon>Bacteria</taxon>
        <taxon>Bacillati</taxon>
        <taxon>Actinomycetota</taxon>
        <taxon>Actinomycetes</taxon>
        <taxon>Mycobacteriales</taxon>
        <taxon>Nocardiaceae</taxon>
        <taxon>Nocardia</taxon>
    </lineage>
</organism>
<dbReference type="InterPro" id="IPR036894">
    <property type="entry name" value="YbaB-like_sf"/>
</dbReference>
<feature type="compositionally biased region" description="Polar residues" evidence="1">
    <location>
        <begin position="157"/>
        <end position="171"/>
    </location>
</feature>
<dbReference type="Gene3D" id="3.30.1310.10">
    <property type="entry name" value="Nucleoid-associated protein YbaB-like domain"/>
    <property type="match status" value="1"/>
</dbReference>
<dbReference type="EMBL" id="CP109441">
    <property type="protein sequence ID" value="WUV50796.1"/>
    <property type="molecule type" value="Genomic_DNA"/>
</dbReference>
<reference evidence="2" key="1">
    <citation type="submission" date="2022-10" db="EMBL/GenBank/DDBJ databases">
        <title>The complete genomes of actinobacterial strains from the NBC collection.</title>
        <authorList>
            <person name="Joergensen T.S."/>
            <person name="Alvarez Arevalo M."/>
            <person name="Sterndorff E.B."/>
            <person name="Faurdal D."/>
            <person name="Vuksanovic O."/>
            <person name="Mourched A.-S."/>
            <person name="Charusanti P."/>
            <person name="Shaw S."/>
            <person name="Blin K."/>
            <person name="Weber T."/>
        </authorList>
    </citation>
    <scope>NUCLEOTIDE SEQUENCE</scope>
    <source>
        <strain evidence="2">NBC_01482</strain>
    </source>
</reference>
<gene>
    <name evidence="2" type="ORF">OG563_22905</name>
</gene>
<dbReference type="InterPro" id="IPR004401">
    <property type="entry name" value="YbaB/EbfC"/>
</dbReference>
<sequence>MTNEFAKAEMAAVLDEVQQQFRAIAQVQQQRAELTASATVRKRITVTVNADGTIIETKFGSGIDELSYGEIAKAVTEAAQKATAEVTRKAQELMTPLHDRRARLPKLSDLIEGMPDLSAEMPKAPKVSLAPPNSEERQSVVDDDGAPMEFSNVEVVSRQSATDRGVTDSSW</sequence>
<evidence type="ECO:0000256" key="1">
    <source>
        <dbReference type="SAM" id="MobiDB-lite"/>
    </source>
</evidence>
<accession>A0ABZ1Z9R6</accession>
<proteinExistence type="predicted"/>
<feature type="region of interest" description="Disordered" evidence="1">
    <location>
        <begin position="120"/>
        <end position="171"/>
    </location>
</feature>
<keyword evidence="3" id="KW-1185">Reference proteome</keyword>